<protein>
    <submittedName>
        <fullName evidence="1">Uncharacterized protein</fullName>
    </submittedName>
</protein>
<proteinExistence type="predicted"/>
<reference evidence="1 2" key="1">
    <citation type="submission" date="2019-09" db="EMBL/GenBank/DDBJ databases">
        <title>In-depth cultivation of the pig gut microbiome towards novel bacterial diversity and tailored functional studies.</title>
        <authorList>
            <person name="Wylensek D."/>
            <person name="Hitch T.C.A."/>
            <person name="Clavel T."/>
        </authorList>
    </citation>
    <scope>NUCLEOTIDE SEQUENCE [LARGE SCALE GENOMIC DNA]</scope>
    <source>
        <strain evidence="1 2">WCA3-693-APC-4?</strain>
    </source>
</reference>
<name>A0A6N7XTL3_9FIRM</name>
<accession>A0A6N7XTL3</accession>
<dbReference type="RefSeq" id="WP_154439524.1">
    <property type="nucleotide sequence ID" value="NZ_JAHLPJ010000001.1"/>
</dbReference>
<organism evidence="1 2">
    <name type="scientific">Tissierella pigra</name>
    <dbReference type="NCBI Taxonomy" id="2607614"/>
    <lineage>
        <taxon>Bacteria</taxon>
        <taxon>Bacillati</taxon>
        <taxon>Bacillota</taxon>
        <taxon>Tissierellia</taxon>
        <taxon>Tissierellales</taxon>
        <taxon>Tissierellaceae</taxon>
        <taxon>Tissierella</taxon>
    </lineage>
</organism>
<evidence type="ECO:0000313" key="2">
    <source>
        <dbReference type="Proteomes" id="UP000469523"/>
    </source>
</evidence>
<comment type="caution">
    <text evidence="1">The sequence shown here is derived from an EMBL/GenBank/DDBJ whole genome shotgun (WGS) entry which is preliminary data.</text>
</comment>
<keyword evidence="2" id="KW-1185">Reference proteome</keyword>
<gene>
    <name evidence="1" type="ORF">FYJ83_06450</name>
</gene>
<dbReference type="AlphaFoldDB" id="A0A6N7XTL3"/>
<dbReference type="Proteomes" id="UP000469523">
    <property type="component" value="Unassembled WGS sequence"/>
</dbReference>
<sequence>MANPLSRIAMGNIINGNRPIISNMVQNKTSNVGNLYGGESRIISDIINRERQVIEEVNGVKAITLEEAAERVKNNR</sequence>
<evidence type="ECO:0000313" key="1">
    <source>
        <dbReference type="EMBL" id="MSU01107.1"/>
    </source>
</evidence>
<dbReference type="EMBL" id="VUNQ01000010">
    <property type="protein sequence ID" value="MSU01107.1"/>
    <property type="molecule type" value="Genomic_DNA"/>
</dbReference>